<evidence type="ECO:0000259" key="3">
    <source>
        <dbReference type="Pfam" id="PF07859"/>
    </source>
</evidence>
<evidence type="ECO:0000259" key="2">
    <source>
        <dbReference type="Pfam" id="PF06350"/>
    </source>
</evidence>
<dbReference type="WBParaSite" id="jg21624">
    <property type="protein sequence ID" value="jg21624"/>
    <property type="gene ID" value="jg21624"/>
</dbReference>
<dbReference type="InterPro" id="IPR010468">
    <property type="entry name" value="HSL_N"/>
</dbReference>
<dbReference type="SUPFAM" id="SSF53474">
    <property type="entry name" value="alpha/beta-Hydrolases"/>
    <property type="match status" value="1"/>
</dbReference>
<accession>A0A915DPR8</accession>
<reference evidence="5" key="1">
    <citation type="submission" date="2022-11" db="UniProtKB">
        <authorList>
            <consortium name="WormBaseParasite"/>
        </authorList>
    </citation>
    <scope>IDENTIFICATION</scope>
</reference>
<dbReference type="PANTHER" id="PTHR23025">
    <property type="entry name" value="TRIACYLGLYCEROL LIPASE"/>
    <property type="match status" value="1"/>
</dbReference>
<evidence type="ECO:0000313" key="4">
    <source>
        <dbReference type="Proteomes" id="UP000887574"/>
    </source>
</evidence>
<organism evidence="4 5">
    <name type="scientific">Ditylenchus dipsaci</name>
    <dbReference type="NCBI Taxonomy" id="166011"/>
    <lineage>
        <taxon>Eukaryota</taxon>
        <taxon>Metazoa</taxon>
        <taxon>Ecdysozoa</taxon>
        <taxon>Nematoda</taxon>
        <taxon>Chromadorea</taxon>
        <taxon>Rhabditida</taxon>
        <taxon>Tylenchina</taxon>
        <taxon>Tylenchomorpha</taxon>
        <taxon>Sphaerularioidea</taxon>
        <taxon>Anguinidae</taxon>
        <taxon>Anguininae</taxon>
        <taxon>Ditylenchus</taxon>
    </lineage>
</organism>
<dbReference type="GO" id="GO:0004806">
    <property type="term" value="F:triacylglycerol lipase activity"/>
    <property type="evidence" value="ECO:0007669"/>
    <property type="project" value="TreeGrafter"/>
</dbReference>
<evidence type="ECO:0000256" key="1">
    <source>
        <dbReference type="SAM" id="MobiDB-lite"/>
    </source>
</evidence>
<feature type="region of interest" description="Disordered" evidence="1">
    <location>
        <begin position="573"/>
        <end position="599"/>
    </location>
</feature>
<dbReference type="InterPro" id="IPR013094">
    <property type="entry name" value="AB_hydrolase_3"/>
</dbReference>
<dbReference type="Gene3D" id="3.40.50.1820">
    <property type="entry name" value="alpha/beta hydrolase"/>
    <property type="match status" value="2"/>
</dbReference>
<dbReference type="GO" id="GO:0005829">
    <property type="term" value="C:cytosol"/>
    <property type="evidence" value="ECO:0007669"/>
    <property type="project" value="TreeGrafter"/>
</dbReference>
<dbReference type="GO" id="GO:0004771">
    <property type="term" value="F:sterol ester esterase activity"/>
    <property type="evidence" value="ECO:0007669"/>
    <property type="project" value="TreeGrafter"/>
</dbReference>
<dbReference type="InterPro" id="IPR029058">
    <property type="entry name" value="AB_hydrolase_fold"/>
</dbReference>
<protein>
    <submittedName>
        <fullName evidence="5">Hormone-sensitive lipase</fullName>
    </submittedName>
</protein>
<dbReference type="PANTHER" id="PTHR23025:SF3">
    <property type="entry name" value="HORMONE-SENSITIVE LIPASE"/>
    <property type="match status" value="1"/>
</dbReference>
<dbReference type="Pfam" id="PF06350">
    <property type="entry name" value="HSL_N"/>
    <property type="match status" value="1"/>
</dbReference>
<feature type="domain" description="Hormone-sensitive lipase N-terminal" evidence="2">
    <location>
        <begin position="16"/>
        <end position="318"/>
    </location>
</feature>
<feature type="domain" description="Alpha/beta hydrolase fold-3" evidence="3">
    <location>
        <begin position="331"/>
        <end position="439"/>
    </location>
</feature>
<proteinExistence type="predicted"/>
<dbReference type="GO" id="GO:0019433">
    <property type="term" value="P:triglyceride catabolic process"/>
    <property type="evidence" value="ECO:0007669"/>
    <property type="project" value="TreeGrafter"/>
</dbReference>
<keyword evidence="4" id="KW-1185">Reference proteome</keyword>
<dbReference type="GO" id="GO:0008203">
    <property type="term" value="P:cholesterol metabolic process"/>
    <property type="evidence" value="ECO:0007669"/>
    <property type="project" value="InterPro"/>
</dbReference>
<sequence length="804" mass="89146">MQALGDKLSVERDAIFNLLKQLAEDNESHFRGCKSSMYASYAVRISECCHEIFLSVDIIRGLVQQLQEAATKYDYDENTPGNGFRSLVCISDVVLLRLISTLRTCSDNRNTMMFRVYHYCKLIEAFGAILRFLTLAFHQVIAMLSMLDQDSLFPPLGGDYEQFNGIMKGIESLDASCFYGRLLGFQFSPSVTKIFSFIGVALATYSLMFDPHSASIESLIKSGTMLLNPEQRATRIIKVTREADIQFCRGFWNLSELPSSKLFCPSMALCENREIAPSGPLQLEAIDGSEISVPVPSAHTGVCPIKMKVLSVSHRSGLSAPRQLPPSSRLVIHCHGGGYVATSSKSHETYLRGWAKSLNCPVVSIDYSLAPENPFPRATEEVLYAYAWILKNPEKLGWTGDKICMVGDSAGGNLIVSVNLRLIELGAKRLPDGIVPIYTPSCSNICRRLLVCAAAYTGSYSDEELDKHCFTQDPAANVSSQPSLVECFDKLQCMEPEIIEDANANDTTQTIRVDGDNSHICLASSNFDQYLVDYLQTHPVTKRFIHRSTANDSSAEVEDLCSENSLEEDYFDGMDGPERRSSLVSTSTGAGRKCSAVSSPASTKSLGEYYKPQGKSARRRLTHSAGRVTELQKKQLRPKTRSLSQSFADTAALTAGHVYDNISDWLDTPKTPVGYADKYKLERAVTMSSERVAQIQLEEAEKHESHFTELLKLKLPRDYLMSPLYAPDELLQKLPPVRFVACHLDPLLDDTIMFAKKMRDAGGPVKSVDLLDSLPHGFLNFTPMSVDCQKGANLCLLRINETLQ</sequence>
<name>A0A915DPR8_9BILA</name>
<feature type="domain" description="Alpha/beta hydrolase fold-3" evidence="3">
    <location>
        <begin position="694"/>
        <end position="779"/>
    </location>
</feature>
<evidence type="ECO:0000313" key="5">
    <source>
        <dbReference type="WBParaSite" id="jg21624"/>
    </source>
</evidence>
<dbReference type="Pfam" id="PF07859">
    <property type="entry name" value="Abhydrolase_3"/>
    <property type="match status" value="2"/>
</dbReference>
<dbReference type="Proteomes" id="UP000887574">
    <property type="component" value="Unplaced"/>
</dbReference>
<dbReference type="AlphaFoldDB" id="A0A915DPR8"/>